<proteinExistence type="predicted"/>
<evidence type="ECO:0008006" key="4">
    <source>
        <dbReference type="Google" id="ProtNLM"/>
    </source>
</evidence>
<reference evidence="2 3" key="1">
    <citation type="submission" date="2020-08" db="EMBL/GenBank/DDBJ databases">
        <title>Genomic Encyclopedia of Type Strains, Phase IV (KMG-IV): sequencing the most valuable type-strain genomes for metagenomic binning, comparative biology and taxonomic classification.</title>
        <authorList>
            <person name="Goeker M."/>
        </authorList>
    </citation>
    <scope>NUCLEOTIDE SEQUENCE [LARGE SCALE GENOMIC DNA]</scope>
    <source>
        <strain evidence="2 3">DSM 26287</strain>
    </source>
</reference>
<sequence length="89" mass="10220">MKSKIIILGFYFWFVISGIFIVERVGIENWILNLIAYSFGLYYVHPFIIGKPMSVPYLDRELSPESKNLGLRLLLFLPALAISILVSIK</sequence>
<dbReference type="AlphaFoldDB" id="A0A7X0TV53"/>
<gene>
    <name evidence="2" type="ORF">HNQ55_003629</name>
</gene>
<organism evidence="2 3">
    <name type="scientific">Thalassotalea piscium</name>
    <dbReference type="NCBI Taxonomy" id="1230533"/>
    <lineage>
        <taxon>Bacteria</taxon>
        <taxon>Pseudomonadati</taxon>
        <taxon>Pseudomonadota</taxon>
        <taxon>Gammaproteobacteria</taxon>
        <taxon>Alteromonadales</taxon>
        <taxon>Colwelliaceae</taxon>
        <taxon>Thalassotalea</taxon>
    </lineage>
</organism>
<evidence type="ECO:0000313" key="3">
    <source>
        <dbReference type="Proteomes" id="UP000537141"/>
    </source>
</evidence>
<comment type="caution">
    <text evidence="2">The sequence shown here is derived from an EMBL/GenBank/DDBJ whole genome shotgun (WGS) entry which is preliminary data.</text>
</comment>
<evidence type="ECO:0000313" key="2">
    <source>
        <dbReference type="EMBL" id="MBB6545087.1"/>
    </source>
</evidence>
<accession>A0A7X0TV53</accession>
<feature type="transmembrane region" description="Helical" evidence="1">
    <location>
        <begin position="69"/>
        <end position="88"/>
    </location>
</feature>
<protein>
    <recommendedName>
        <fullName evidence="4">Acyltransferase</fullName>
    </recommendedName>
</protein>
<evidence type="ECO:0000256" key="1">
    <source>
        <dbReference type="SAM" id="Phobius"/>
    </source>
</evidence>
<feature type="transmembrane region" description="Helical" evidence="1">
    <location>
        <begin position="30"/>
        <end position="49"/>
    </location>
</feature>
<keyword evidence="1" id="KW-0812">Transmembrane</keyword>
<dbReference type="EMBL" id="JACHHU010000047">
    <property type="protein sequence ID" value="MBB6545087.1"/>
    <property type="molecule type" value="Genomic_DNA"/>
</dbReference>
<dbReference type="Proteomes" id="UP000537141">
    <property type="component" value="Unassembled WGS sequence"/>
</dbReference>
<feature type="transmembrane region" description="Helical" evidence="1">
    <location>
        <begin position="6"/>
        <end position="23"/>
    </location>
</feature>
<keyword evidence="1" id="KW-0472">Membrane</keyword>
<keyword evidence="3" id="KW-1185">Reference proteome</keyword>
<keyword evidence="1" id="KW-1133">Transmembrane helix</keyword>
<dbReference type="RefSeq" id="WP_184426760.1">
    <property type="nucleotide sequence ID" value="NZ_BAABLB010000019.1"/>
</dbReference>
<name>A0A7X0TV53_9GAMM</name>